<reference evidence="2" key="1">
    <citation type="submission" date="2022-11" db="UniProtKB">
        <authorList>
            <consortium name="WormBaseParasite"/>
        </authorList>
    </citation>
    <scope>IDENTIFICATION</scope>
</reference>
<evidence type="ECO:0000313" key="1">
    <source>
        <dbReference type="Proteomes" id="UP000887565"/>
    </source>
</evidence>
<accession>A0A915ITE2</accession>
<proteinExistence type="predicted"/>
<evidence type="ECO:0000313" key="2">
    <source>
        <dbReference type="WBParaSite" id="nRc.2.0.1.t17459-RA"/>
    </source>
</evidence>
<dbReference type="AlphaFoldDB" id="A0A915ITE2"/>
<organism evidence="1 2">
    <name type="scientific">Romanomermis culicivorax</name>
    <name type="common">Nematode worm</name>
    <dbReference type="NCBI Taxonomy" id="13658"/>
    <lineage>
        <taxon>Eukaryota</taxon>
        <taxon>Metazoa</taxon>
        <taxon>Ecdysozoa</taxon>
        <taxon>Nematoda</taxon>
        <taxon>Enoplea</taxon>
        <taxon>Dorylaimia</taxon>
        <taxon>Mermithida</taxon>
        <taxon>Mermithoidea</taxon>
        <taxon>Mermithidae</taxon>
        <taxon>Romanomermis</taxon>
    </lineage>
</organism>
<keyword evidence="1" id="KW-1185">Reference proteome</keyword>
<protein>
    <submittedName>
        <fullName evidence="2">Uncharacterized protein</fullName>
    </submittedName>
</protein>
<name>A0A915ITE2_ROMCU</name>
<dbReference type="Proteomes" id="UP000887565">
    <property type="component" value="Unplaced"/>
</dbReference>
<sequence>MEVLRYVTLDAHRSLLCFLACSDMDLPQISKIVFNCTPTIKWSWSWLQIWRGDFEKRLKINTPTNNGKGVMRSRG</sequence>
<dbReference type="WBParaSite" id="nRc.2.0.1.t17459-RA">
    <property type="protein sequence ID" value="nRc.2.0.1.t17459-RA"/>
    <property type="gene ID" value="nRc.2.0.1.g17459"/>
</dbReference>